<comment type="caution">
    <text evidence="8">The sequence shown here is derived from an EMBL/GenBank/DDBJ whole genome shotgun (WGS) entry which is preliminary data.</text>
</comment>
<evidence type="ECO:0000256" key="2">
    <source>
        <dbReference type="ARBA" id="ARBA00022450"/>
    </source>
</evidence>
<evidence type="ECO:0000259" key="7">
    <source>
        <dbReference type="PROSITE" id="PS52004"/>
    </source>
</evidence>
<protein>
    <submittedName>
        <fullName evidence="8">Acyltransferase domain-containing protein</fullName>
    </submittedName>
</protein>
<keyword evidence="4" id="KW-0808">Transferase</keyword>
<dbReference type="PROSITE" id="PS00606">
    <property type="entry name" value="KS3_1"/>
    <property type="match status" value="1"/>
</dbReference>
<accession>A0A9X3NHY7</accession>
<proteinExistence type="inferred from homology"/>
<dbReference type="Pfam" id="PF18314">
    <property type="entry name" value="FAS_I_H"/>
    <property type="match status" value="1"/>
</dbReference>
<keyword evidence="9" id="KW-1185">Reference proteome</keyword>
<dbReference type="InterPro" id="IPR016039">
    <property type="entry name" value="Thiolase-like"/>
</dbReference>
<dbReference type="CDD" id="cd00828">
    <property type="entry name" value="elong_cond_enzymes"/>
    <property type="match status" value="1"/>
</dbReference>
<comment type="similarity">
    <text evidence="1">Belongs to the enoyl-CoA hydratase/isomerase family.</text>
</comment>
<organism evidence="8 9">
    <name type="scientific">Solirubrobacter phytolaccae</name>
    <dbReference type="NCBI Taxonomy" id="1404360"/>
    <lineage>
        <taxon>Bacteria</taxon>
        <taxon>Bacillati</taxon>
        <taxon>Actinomycetota</taxon>
        <taxon>Thermoleophilia</taxon>
        <taxon>Solirubrobacterales</taxon>
        <taxon>Solirubrobacteraceae</taxon>
        <taxon>Solirubrobacter</taxon>
    </lineage>
</organism>
<dbReference type="InterPro" id="IPR002539">
    <property type="entry name" value="MaoC-like_dom"/>
</dbReference>
<evidence type="ECO:0000256" key="1">
    <source>
        <dbReference type="ARBA" id="ARBA00005254"/>
    </source>
</evidence>
<name>A0A9X3NHY7_9ACTN</name>
<feature type="region of interest" description="Disordered" evidence="6">
    <location>
        <begin position="1193"/>
        <end position="1214"/>
    </location>
</feature>
<keyword evidence="2" id="KW-0596">Phosphopantetheine</keyword>
<feature type="region of interest" description="Disordered" evidence="6">
    <location>
        <begin position="463"/>
        <end position="507"/>
    </location>
</feature>
<dbReference type="InterPro" id="IPR029069">
    <property type="entry name" value="HotDog_dom_sf"/>
</dbReference>
<dbReference type="SUPFAM" id="SSF53901">
    <property type="entry name" value="Thiolase-like"/>
    <property type="match status" value="2"/>
</dbReference>
<evidence type="ECO:0000256" key="5">
    <source>
        <dbReference type="ARBA" id="ARBA00022801"/>
    </source>
</evidence>
<feature type="compositionally biased region" description="Low complexity" evidence="6">
    <location>
        <begin position="463"/>
        <end position="479"/>
    </location>
</feature>
<gene>
    <name evidence="8" type="ORF">OJ997_34340</name>
</gene>
<dbReference type="Gene3D" id="3.40.366.10">
    <property type="entry name" value="Malonyl-Coenzyme A Acyl Carrier Protein, domain 2"/>
    <property type="match status" value="1"/>
</dbReference>
<evidence type="ECO:0000256" key="4">
    <source>
        <dbReference type="ARBA" id="ARBA00022679"/>
    </source>
</evidence>
<dbReference type="InterPro" id="IPR036291">
    <property type="entry name" value="NAD(P)-bd_dom_sf"/>
</dbReference>
<dbReference type="Pfam" id="PF00698">
    <property type="entry name" value="Acyl_transf_1"/>
    <property type="match status" value="1"/>
</dbReference>
<reference evidence="8" key="1">
    <citation type="submission" date="2022-10" db="EMBL/GenBank/DDBJ databases">
        <title>The WGS of Solirubrobacter phytolaccae KCTC 29190.</title>
        <authorList>
            <person name="Jiang Z."/>
        </authorList>
    </citation>
    <scope>NUCLEOTIDE SEQUENCE</scope>
    <source>
        <strain evidence="8">KCTC 29190</strain>
    </source>
</reference>
<dbReference type="Gene3D" id="3.10.129.10">
    <property type="entry name" value="Hotdog Thioesterase"/>
    <property type="match status" value="1"/>
</dbReference>
<dbReference type="SMART" id="SM00825">
    <property type="entry name" value="PKS_KS"/>
    <property type="match status" value="1"/>
</dbReference>
<sequence>MPAANPVAAVLDLLATPAAERHARPAVVLATAEDVAPASMDAFARVGGDRNPLHRSVLAARLAGLKRPIVHGAWTAARASAFVVDALCDGDAERLREWRVSFLAPVALGAPLDFEATRVAIVDGRRVVQVRVRVGETDVALGEAVIDTAPTALIFPGQGIQRAGLGAEGRARSRAARAVWTRADAHTRAALGFSLLEVVEANPRELRLADGRVARHPDGVLFRTEFTQPALVALAAAQLAELREAGAVGEPRIVAGHSVGEFAALVALGALSLEAALTLVWQRGLAMQAHVPRDADGASPFRLAVVKSLEGLGDDVEVVNLNAPDQYAIVGTAEAIARYGRVVPGIDVPFHSSHLRGAVETFRPHVEAAGIDASVLPGRWVPNVIARPFAPGDDVVELLSEQLASPVRWIETQEELAAHVDRFLELAPAHAAVLTGLARKTVTNVELLHAEQDRDVVMERAEAPAPAAVPAGADASARAESMRATASAGAASPPQTGSPPAGAPHAAGAGLATGTFVDRPVDAGDALELVLALQARVRLDQLDPAESVDELFQGVSSRRNQVLIDLGREFGLSGAEGVQRQTIGELVKSLREQGAAYRFPGPYLKDALATGLTRAGVPRSDLGLPPGLTDHVFARVALDTRPGPSARGGDLARLSPGPDVLDRALELTAADLKVPLTRPAAIEVVAPVAVANPALEDALLDSARTLADALGRPFAPVGEPLTDPDPDANRLALLDAELGTERATEIAPRFDARRHVRFTSAWASARWDLVTAYHDALAGRLSTTELHAELDRLVAHRDVPQVVETARWLAGRAAEQDRPEIAVELARLTPKTRHLSLKRDSPSLETWPGLPLRGERPTVQLDDAGVPVVGAEPDEERLLELLREVPEALVAELAVSLKVSPDLRGETALVTGAAPGSIGAELVKRLLRGGARVVVTTSTDTPERRRFYRELYRTSAGPGAELHVVPANLASFQDIDALCDWLRHPGGGRRGREDLRMDPLTPTIVVPFAALSTTGTADEAGAAFETAIRLQLLGVQRLVGALTPPTVLLPLSPNHGAFGGDGPYGETKAALEVLLKRARSEAWGANTTVIAPKIGWVRGTNLMAGNDAIAPLVEERLGLRTFSTAEMAWLLTGLLVTRHAGEIDLSGGMTQVEDLRAALQPLADELRERSARTARAHALRTALTPAADEDLLEALPSPGTDAAPRTPQPAPPHALDPAELVVIVGAGELGPGGTGRSRFALEFDELDSPGVVAELAWLTGLVTYELEHYRGRWIDAATKDEVREEELAARYAEEVARRIGVRALESDGTIDADGHTVLAPVTLEQPITFEAASEEEARSYEGASVRKDGERILVTLSGQIRVPRIVAQTRRVAGQLPTGLDLARHGVPTDLIATADRMALINLAATVEAFADAGLTPEELLDHVHPADVANTQGAGMGGMASLRRLLLDHLLDAERQNDRVQESLGNVVAAHAVQTYLGSYGPMIHPVGACATAAVSLEVAFDKITSGKALAVLAGGFDDLTPEGMIGFADMGATASSEDLEAMGLAPHEASRANDTRRAGFVEAQGGGAQLVVRGDVALALGLPVRGVLAYAGSFADGLHTSIPAPGLGALAAARPLQHALARHGLTADDIGVVSKHDTSTDMNDPNEADLHDRLQTKLKRTPGNPLLVVSQKTVTGHAKGGAAAWQLDGVLRMLETGRIPGNRNLESVDPLLRENRHLALGDRPITLAEPLRAALIASLGFGHVSAILAIAHPDTFHAAIPEDARADYLRRAGRRRAEGVLRRLQMRVGKPPQVRRPRTLDRDTEATLLLDR</sequence>
<dbReference type="EMBL" id="JAPDDP010000113">
    <property type="protein sequence ID" value="MDA0185437.1"/>
    <property type="molecule type" value="Genomic_DNA"/>
</dbReference>
<dbReference type="PRINTS" id="PR01483">
    <property type="entry name" value="FASYNTHASE"/>
</dbReference>
<dbReference type="GO" id="GO:0004312">
    <property type="term" value="F:fatty acid synthase activity"/>
    <property type="evidence" value="ECO:0007669"/>
    <property type="project" value="InterPro"/>
</dbReference>
<dbReference type="InterPro" id="IPR001227">
    <property type="entry name" value="Ac_transferase_dom_sf"/>
</dbReference>
<dbReference type="InterPro" id="IPR020841">
    <property type="entry name" value="PKS_Beta-ketoAc_synthase_dom"/>
</dbReference>
<dbReference type="InterPro" id="IPR041550">
    <property type="entry name" value="FASI_helical"/>
</dbReference>
<dbReference type="InterPro" id="IPR047224">
    <property type="entry name" value="FAS_alpha_su_C"/>
</dbReference>
<evidence type="ECO:0000313" key="8">
    <source>
        <dbReference type="EMBL" id="MDA0185437.1"/>
    </source>
</evidence>
<keyword evidence="8" id="KW-0012">Acyltransferase</keyword>
<feature type="domain" description="Ketosynthase family 3 (KS3)" evidence="7">
    <location>
        <begin position="1307"/>
        <end position="1754"/>
    </location>
</feature>
<dbReference type="SUPFAM" id="SSF54637">
    <property type="entry name" value="Thioesterase/thiol ester dehydrase-isomerase"/>
    <property type="match status" value="1"/>
</dbReference>
<dbReference type="InterPro" id="IPR014043">
    <property type="entry name" value="Acyl_transferase_dom"/>
</dbReference>
<dbReference type="Pfam" id="PF02801">
    <property type="entry name" value="Ketoacyl-synt_C"/>
    <property type="match status" value="1"/>
</dbReference>
<keyword evidence="5" id="KW-0378">Hydrolase</keyword>
<dbReference type="InterPro" id="IPR016035">
    <property type="entry name" value="Acyl_Trfase/lysoPLipase"/>
</dbReference>
<dbReference type="GO" id="GO:0004315">
    <property type="term" value="F:3-oxoacyl-[acyl-carrier-protein] synthase activity"/>
    <property type="evidence" value="ECO:0007669"/>
    <property type="project" value="InterPro"/>
</dbReference>
<dbReference type="Gene3D" id="3.40.47.10">
    <property type="match status" value="1"/>
</dbReference>
<dbReference type="InterPro" id="IPR014031">
    <property type="entry name" value="Ketoacyl_synth_C"/>
</dbReference>
<dbReference type="PANTHER" id="PTHR10982">
    <property type="entry name" value="MALONYL COA-ACYL CARRIER PROTEIN TRANSACYLASE"/>
    <property type="match status" value="1"/>
</dbReference>
<dbReference type="PANTHER" id="PTHR10982:SF21">
    <property type="entry name" value="FATTY ACID SYNTHASE SUBUNIT BETA"/>
    <property type="match status" value="1"/>
</dbReference>
<keyword evidence="3" id="KW-0597">Phosphoprotein</keyword>
<dbReference type="GO" id="GO:0006633">
    <property type="term" value="P:fatty acid biosynthetic process"/>
    <property type="evidence" value="ECO:0007669"/>
    <property type="project" value="InterPro"/>
</dbReference>
<evidence type="ECO:0000313" key="9">
    <source>
        <dbReference type="Proteomes" id="UP001147653"/>
    </source>
</evidence>
<dbReference type="Proteomes" id="UP001147653">
    <property type="component" value="Unassembled WGS sequence"/>
</dbReference>
<dbReference type="SUPFAM" id="SSF52151">
    <property type="entry name" value="FabD/lysophospholipase-like"/>
    <property type="match status" value="1"/>
</dbReference>
<dbReference type="RefSeq" id="WP_270029943.1">
    <property type="nucleotide sequence ID" value="NZ_JAPDDP010000113.1"/>
</dbReference>
<dbReference type="InterPro" id="IPR050830">
    <property type="entry name" value="Fungal_FAS"/>
</dbReference>
<dbReference type="PROSITE" id="PS52004">
    <property type="entry name" value="KS3_2"/>
    <property type="match status" value="1"/>
</dbReference>
<dbReference type="InterPro" id="IPR014030">
    <property type="entry name" value="Ketoacyl_synth_N"/>
</dbReference>
<dbReference type="GO" id="GO:0016787">
    <property type="term" value="F:hydrolase activity"/>
    <property type="evidence" value="ECO:0007669"/>
    <property type="project" value="UniProtKB-KW"/>
</dbReference>
<dbReference type="Pfam" id="PF00109">
    <property type="entry name" value="ketoacyl-synt"/>
    <property type="match status" value="1"/>
</dbReference>
<dbReference type="Gene3D" id="3.90.25.70">
    <property type="match status" value="1"/>
</dbReference>
<dbReference type="InterPro" id="IPR018201">
    <property type="entry name" value="Ketoacyl_synth_AS"/>
</dbReference>
<dbReference type="Pfam" id="PF01575">
    <property type="entry name" value="MaoC_dehydratas"/>
    <property type="match status" value="1"/>
</dbReference>
<evidence type="ECO:0000256" key="3">
    <source>
        <dbReference type="ARBA" id="ARBA00022553"/>
    </source>
</evidence>
<feature type="compositionally biased region" description="Low complexity" evidence="6">
    <location>
        <begin position="498"/>
        <end position="507"/>
    </location>
</feature>
<dbReference type="SUPFAM" id="SSF51735">
    <property type="entry name" value="NAD(P)-binding Rossmann-fold domains"/>
    <property type="match status" value="1"/>
</dbReference>
<dbReference type="GO" id="GO:0005835">
    <property type="term" value="C:fatty acid synthase complex"/>
    <property type="evidence" value="ECO:0007669"/>
    <property type="project" value="InterPro"/>
</dbReference>
<evidence type="ECO:0000256" key="6">
    <source>
        <dbReference type="SAM" id="MobiDB-lite"/>
    </source>
</evidence>
<dbReference type="InterPro" id="IPR003965">
    <property type="entry name" value="Fatty_acid_synthase"/>
</dbReference>
<dbReference type="Gene3D" id="3.40.50.720">
    <property type="entry name" value="NAD(P)-binding Rossmann-like Domain"/>
    <property type="match status" value="2"/>
</dbReference>
<dbReference type="SMART" id="SM00827">
    <property type="entry name" value="PKS_AT"/>
    <property type="match status" value="1"/>
</dbReference>